<dbReference type="Proteomes" id="UP000002985">
    <property type="component" value="Unassembled WGS sequence"/>
</dbReference>
<dbReference type="STRING" id="247490.KSU1_C1521"/>
<keyword evidence="2" id="KW-1185">Reference proteome</keyword>
<proteinExistence type="predicted"/>
<sequence length="74" mass="8333">MQAKETGNENQETIAIDQDTQALLKNLNQILGETKAKIELILKVYLNAHGIKNGEYQVTPYFDALILNKTELES</sequence>
<evidence type="ECO:0000313" key="1">
    <source>
        <dbReference type="EMBL" id="GAB63117.1"/>
    </source>
</evidence>
<reference evidence="1 2" key="1">
    <citation type="journal article" date="2012" name="FEBS Lett.">
        <title>Anammox organism KSU-1 expresses a NirK-type copper-containing nitrite reductase instead of a NirS-type with cytochrome cd1.</title>
        <authorList>
            <person name="Hira D."/>
            <person name="Toh H."/>
            <person name="Migita C.T."/>
            <person name="Okubo H."/>
            <person name="Nishiyama T."/>
            <person name="Hattori M."/>
            <person name="Furukawa K."/>
            <person name="Fujii T."/>
        </authorList>
    </citation>
    <scope>NUCLEOTIDE SEQUENCE [LARGE SCALE GENOMIC DNA]</scope>
</reference>
<accession>I3IN22</accession>
<protein>
    <submittedName>
        <fullName evidence="1">Uncharacterized protein</fullName>
    </submittedName>
</protein>
<gene>
    <name evidence="1" type="ORF">KSU1_C1521</name>
</gene>
<dbReference type="EMBL" id="BAFH01000003">
    <property type="protein sequence ID" value="GAB63117.1"/>
    <property type="molecule type" value="Genomic_DNA"/>
</dbReference>
<dbReference type="AlphaFoldDB" id="I3IN22"/>
<evidence type="ECO:0000313" key="2">
    <source>
        <dbReference type="Proteomes" id="UP000002985"/>
    </source>
</evidence>
<name>I3IN22_9BACT</name>
<organism evidence="1 2">
    <name type="scientific">Candidatus Jettenia caeni</name>
    <dbReference type="NCBI Taxonomy" id="247490"/>
    <lineage>
        <taxon>Bacteria</taxon>
        <taxon>Pseudomonadati</taxon>
        <taxon>Planctomycetota</taxon>
        <taxon>Candidatus Brocadiia</taxon>
        <taxon>Candidatus Brocadiales</taxon>
        <taxon>Candidatus Brocadiaceae</taxon>
        <taxon>Candidatus Jettenia</taxon>
    </lineage>
</organism>
<comment type="caution">
    <text evidence="1">The sequence shown here is derived from an EMBL/GenBank/DDBJ whole genome shotgun (WGS) entry which is preliminary data.</text>
</comment>